<dbReference type="Proteomes" id="UP000182932">
    <property type="component" value="Unassembled WGS sequence"/>
</dbReference>
<dbReference type="GeneID" id="80821325"/>
<accession>A0A975ZR94</accession>
<gene>
    <name evidence="1" type="ORF">SAMN04487940_1492</name>
</gene>
<sequence>MNIKNSITLPNAPTTARTIPLKSDSHFSGHLVVQTGGSNGTGWEREQVMEVESHLEMNLALILTMRPQVAELENQVLFKWWCPHKKALKCHFFDFRVNLADGSRVAVMVKDSRKLSCPKFCAEARSIATKVTPAFADDVVVMTEADVDPVEIHNATFLDSLKETDPEADAAARRAMRGRLGARSISDIVTDVGLPGRGFRAVGRLLRRGELALTKIERITPEALVCRACA</sequence>
<name>A0A975ZR94_9RHOB</name>
<organism evidence="1 2">
    <name type="scientific">Marinovum algicola</name>
    <dbReference type="NCBI Taxonomy" id="42444"/>
    <lineage>
        <taxon>Bacteria</taxon>
        <taxon>Pseudomonadati</taxon>
        <taxon>Pseudomonadota</taxon>
        <taxon>Alphaproteobacteria</taxon>
        <taxon>Rhodobacterales</taxon>
        <taxon>Roseobacteraceae</taxon>
        <taxon>Marinovum</taxon>
    </lineage>
</organism>
<evidence type="ECO:0000313" key="1">
    <source>
        <dbReference type="EMBL" id="SEK12232.1"/>
    </source>
</evidence>
<reference evidence="1 2" key="1">
    <citation type="submission" date="2016-10" db="EMBL/GenBank/DDBJ databases">
        <authorList>
            <person name="Varghese N."/>
            <person name="Submissions S."/>
        </authorList>
    </citation>
    <scope>NUCLEOTIDE SEQUENCE [LARGE SCALE GENOMIC DNA]</scope>
    <source>
        <strain evidence="1 2">FF3</strain>
    </source>
</reference>
<comment type="caution">
    <text evidence="1">The sequence shown here is derived from an EMBL/GenBank/DDBJ whole genome shotgun (WGS) entry which is preliminary data.</text>
</comment>
<keyword evidence="2" id="KW-1185">Reference proteome</keyword>
<evidence type="ECO:0000313" key="2">
    <source>
        <dbReference type="Proteomes" id="UP000182932"/>
    </source>
</evidence>
<dbReference type="AlphaFoldDB" id="A0A975ZR94"/>
<dbReference type="RefSeq" id="WP_139211563.1">
    <property type="nucleotide sequence ID" value="NZ_CATMKJ010000015.1"/>
</dbReference>
<protein>
    <submittedName>
        <fullName evidence="1">Uncharacterized protein</fullName>
    </submittedName>
</protein>
<dbReference type="EMBL" id="FNYY01000049">
    <property type="protein sequence ID" value="SEK12232.1"/>
    <property type="molecule type" value="Genomic_DNA"/>
</dbReference>
<proteinExistence type="predicted"/>